<proteinExistence type="predicted"/>
<dbReference type="EMBL" id="VULO01000009">
    <property type="protein sequence ID" value="MSS84764.1"/>
    <property type="molecule type" value="Genomic_DNA"/>
</dbReference>
<dbReference type="Proteomes" id="UP000470875">
    <property type="component" value="Unassembled WGS sequence"/>
</dbReference>
<keyword evidence="2" id="KW-1185">Reference proteome</keyword>
<evidence type="ECO:0000313" key="2">
    <source>
        <dbReference type="Proteomes" id="UP000470875"/>
    </source>
</evidence>
<evidence type="ECO:0000313" key="1">
    <source>
        <dbReference type="EMBL" id="MSS84764.1"/>
    </source>
</evidence>
<organism evidence="1 2">
    <name type="scientific">Scrofimicrobium canadense</name>
    <dbReference type="NCBI Taxonomy" id="2652290"/>
    <lineage>
        <taxon>Bacteria</taxon>
        <taxon>Bacillati</taxon>
        <taxon>Actinomycetota</taxon>
        <taxon>Actinomycetes</taxon>
        <taxon>Actinomycetales</taxon>
        <taxon>Actinomycetaceae</taxon>
        <taxon>Scrofimicrobium</taxon>
    </lineage>
</organism>
<protein>
    <submittedName>
        <fullName evidence="1">Uncharacterized protein</fullName>
    </submittedName>
</protein>
<name>A0A6N7VSK5_9ACTO</name>
<sequence length="66" mass="6749">MTPTQLRAETTTALALARLDHLTRSGVLTPAQAASVAARIAADAGADIGVLKAQTLVDFTADQSDV</sequence>
<dbReference type="AlphaFoldDB" id="A0A6N7VSK5"/>
<reference evidence="1 2" key="1">
    <citation type="submission" date="2019-08" db="EMBL/GenBank/DDBJ databases">
        <title>In-depth cultivation of the pig gut microbiome towards novel bacterial diversity and tailored functional studies.</title>
        <authorList>
            <person name="Wylensek D."/>
            <person name="Hitch T.C.A."/>
            <person name="Clavel T."/>
        </authorList>
    </citation>
    <scope>NUCLEOTIDE SEQUENCE [LARGE SCALE GENOMIC DNA]</scope>
    <source>
        <strain evidence="1 2">WB03_NA08</strain>
    </source>
</reference>
<accession>A0A6N7VSK5</accession>
<dbReference type="RefSeq" id="WP_154545413.1">
    <property type="nucleotide sequence ID" value="NZ_VULO01000009.1"/>
</dbReference>
<gene>
    <name evidence="1" type="ORF">FYJ24_08310</name>
</gene>
<comment type="caution">
    <text evidence="1">The sequence shown here is derived from an EMBL/GenBank/DDBJ whole genome shotgun (WGS) entry which is preliminary data.</text>
</comment>